<feature type="signal peptide" evidence="3">
    <location>
        <begin position="1"/>
        <end position="22"/>
    </location>
</feature>
<dbReference type="EMBL" id="MTKT01002011">
    <property type="protein sequence ID" value="OWM82403.1"/>
    <property type="molecule type" value="Genomic_DNA"/>
</dbReference>
<proteinExistence type="predicted"/>
<protein>
    <submittedName>
        <fullName evidence="4">Uncharacterized protein</fullName>
    </submittedName>
</protein>
<dbReference type="Proteomes" id="UP000233551">
    <property type="component" value="Unassembled WGS sequence"/>
</dbReference>
<reference evidence="5 7" key="3">
    <citation type="submission" date="2017-11" db="EMBL/GenBank/DDBJ databases">
        <title>De-novo sequencing of pomegranate (Punica granatum L.) genome.</title>
        <authorList>
            <person name="Akparov Z."/>
            <person name="Amiraslanov A."/>
            <person name="Hajiyeva S."/>
            <person name="Abbasov M."/>
            <person name="Kaur K."/>
            <person name="Hamwieh A."/>
            <person name="Solovyev V."/>
            <person name="Salamov A."/>
            <person name="Braich B."/>
            <person name="Kosarev P."/>
            <person name="Mahmoud A."/>
            <person name="Hajiyev E."/>
            <person name="Babayeva S."/>
            <person name="Izzatullayeva V."/>
            <person name="Mammadov A."/>
            <person name="Mammadov A."/>
            <person name="Sharifova S."/>
            <person name="Ojaghi J."/>
            <person name="Eynullazada K."/>
            <person name="Bayramov B."/>
            <person name="Abdulazimova A."/>
            <person name="Shahmuradov I."/>
        </authorList>
    </citation>
    <scope>NUCLEOTIDE SEQUENCE [LARGE SCALE GENOMIC DNA]</scope>
    <source>
        <strain evidence="5">AG2017</strain>
        <strain evidence="7">cv. AG2017</strain>
        <tissue evidence="5">Leaf</tissue>
    </source>
</reference>
<feature type="compositionally biased region" description="Polar residues" evidence="1">
    <location>
        <begin position="150"/>
        <end position="183"/>
    </location>
</feature>
<keyword evidence="2" id="KW-0812">Transmembrane</keyword>
<reference evidence="4" key="2">
    <citation type="submission" date="2017-06" db="EMBL/GenBank/DDBJ databases">
        <title>The pomegranate genome and the genomics of punicalagin biosynthesis.</title>
        <authorList>
            <person name="Xu C."/>
        </authorList>
    </citation>
    <scope>NUCLEOTIDE SEQUENCE [LARGE SCALE GENOMIC DNA]</scope>
    <source>
        <tissue evidence="4">Fresh leaf</tissue>
    </source>
</reference>
<evidence type="ECO:0000256" key="2">
    <source>
        <dbReference type="SAM" id="Phobius"/>
    </source>
</evidence>
<keyword evidence="2" id="KW-1133">Transmembrane helix</keyword>
<dbReference type="EMBL" id="PGOL01000769">
    <property type="protein sequence ID" value="PKI65164.1"/>
    <property type="molecule type" value="Genomic_DNA"/>
</dbReference>
<dbReference type="NCBIfam" id="TIGR01167">
    <property type="entry name" value="LPXTG_anchor"/>
    <property type="match status" value="1"/>
</dbReference>
<dbReference type="AlphaFoldDB" id="A0A218XBT2"/>
<feature type="region of interest" description="Disordered" evidence="1">
    <location>
        <begin position="42"/>
        <end position="191"/>
    </location>
</feature>
<feature type="transmembrane region" description="Helical" evidence="2">
    <location>
        <begin position="193"/>
        <end position="213"/>
    </location>
</feature>
<organism evidence="4 6">
    <name type="scientific">Punica granatum</name>
    <name type="common">Pomegranate</name>
    <dbReference type="NCBI Taxonomy" id="22663"/>
    <lineage>
        <taxon>Eukaryota</taxon>
        <taxon>Viridiplantae</taxon>
        <taxon>Streptophyta</taxon>
        <taxon>Embryophyta</taxon>
        <taxon>Tracheophyta</taxon>
        <taxon>Spermatophyta</taxon>
        <taxon>Magnoliopsida</taxon>
        <taxon>eudicotyledons</taxon>
        <taxon>Gunneridae</taxon>
        <taxon>Pentapetalae</taxon>
        <taxon>rosids</taxon>
        <taxon>malvids</taxon>
        <taxon>Myrtales</taxon>
        <taxon>Lythraceae</taxon>
        <taxon>Punica</taxon>
    </lineage>
</organism>
<name>A0A218XBT2_PUNGR</name>
<dbReference type="PANTHER" id="PTHR36721:SF15">
    <property type="entry name" value="EN_SPM-LIKE TRANSPOSON PROTEIN"/>
    <property type="match status" value="1"/>
</dbReference>
<comment type="caution">
    <text evidence="4">The sequence shown here is derived from an EMBL/GenBank/DDBJ whole genome shotgun (WGS) entry which is preliminary data.</text>
</comment>
<dbReference type="GeneID" id="116208786"/>
<sequence>MTNCRELLGLVLFVGTLLLAAAWTTPAEQANVISFLPSPEPEFDRPLSSKYFFQSPESDSPAPDSLETEPESLSPLYPPEVFPSPVVATGSPPEPSFESGPAPEFPPVLSPIPETELADSDSSNPSLPPPLPSMAPITGDDNDAEPSYEPTPSSWAFDQSNSNGDGQAMENYSDQDGTVYNSPENRESKGGSGVVFGVVAGVCFVGLGGFVYFKRRENGMERRSKYDQYLELSKREGV</sequence>
<keyword evidence="7" id="KW-1185">Reference proteome</keyword>
<evidence type="ECO:0000313" key="5">
    <source>
        <dbReference type="EMBL" id="PKI65164.1"/>
    </source>
</evidence>
<evidence type="ECO:0000256" key="3">
    <source>
        <dbReference type="SAM" id="SignalP"/>
    </source>
</evidence>
<feature type="chain" id="PRO_5014071928" evidence="3">
    <location>
        <begin position="23"/>
        <end position="238"/>
    </location>
</feature>
<accession>A0A218XBT2</accession>
<evidence type="ECO:0000313" key="6">
    <source>
        <dbReference type="Proteomes" id="UP000197138"/>
    </source>
</evidence>
<evidence type="ECO:0000313" key="4">
    <source>
        <dbReference type="EMBL" id="OWM82403.1"/>
    </source>
</evidence>
<keyword evidence="3" id="KW-0732">Signal</keyword>
<evidence type="ECO:0000313" key="7">
    <source>
        <dbReference type="Proteomes" id="UP000233551"/>
    </source>
</evidence>
<evidence type="ECO:0000256" key="1">
    <source>
        <dbReference type="SAM" id="MobiDB-lite"/>
    </source>
</evidence>
<dbReference type="PANTHER" id="PTHR36721">
    <property type="entry name" value="PROLINE-RICH FAMILY PROTEIN"/>
    <property type="match status" value="1"/>
</dbReference>
<keyword evidence="2" id="KW-0472">Membrane</keyword>
<gene>
    <name evidence="4" type="ORF">CDL15_Pgr001977</name>
    <name evidence="5" type="ORF">CRG98_014478</name>
</gene>
<dbReference type="Proteomes" id="UP000197138">
    <property type="component" value="Unassembled WGS sequence"/>
</dbReference>
<reference evidence="6" key="1">
    <citation type="journal article" date="2017" name="Plant J.">
        <title>The pomegranate (Punica granatum L.) genome and the genomics of punicalagin biosynthesis.</title>
        <authorList>
            <person name="Qin G."/>
            <person name="Xu C."/>
            <person name="Ming R."/>
            <person name="Tang H."/>
            <person name="Guyot R."/>
            <person name="Kramer E.M."/>
            <person name="Hu Y."/>
            <person name="Yi X."/>
            <person name="Qi Y."/>
            <person name="Xu X."/>
            <person name="Gao Z."/>
            <person name="Pan H."/>
            <person name="Jian J."/>
            <person name="Tian Y."/>
            <person name="Yue Z."/>
            <person name="Xu Y."/>
        </authorList>
    </citation>
    <scope>NUCLEOTIDE SEQUENCE [LARGE SCALE GENOMIC DNA]</scope>
    <source>
        <strain evidence="6">cv. Dabenzi</strain>
    </source>
</reference>